<keyword evidence="4" id="KW-0067">ATP-binding</keyword>
<sequence length="677" mass="75254">MKSHSVEVGPEQPNGGRIRRSALMPEELLRIPDTTVHTLFDVLNYSMKKYGDRQCFGFRSIEREIEEEKDIIKYVNGEEVREKKKWKYFQLSGYKYLTYRQVAKETRFLGAGLIHLGLSEKSKLEIFAPTNMAWLLTAHGAFTQNMTIVTAYDTLGEEGLLHSMNETQVEAIFTSGELLPTVTKVANACPSLKFVFFAGDAKPEHVEKMKEVVPQVYTLNQVADMGKNHPIEPKQPEPEDVCCIMYTSGSTGNPKGVILTHKNIVGAIAGVDRLLGHHVTDQDSILAYLPLAHVLEFVVENVAIFWGVTLGYANVRTLTDASVRNCKGDIKEFRPTLMTGVPAVWESIRKGVLGKVNGASPKAQSLFHKAFKSKAWLMERKLPTTILDKLVFNKIREQVGGRLRFALSGGAPLSIETQRFLSVTICPILGGYGMTESCGMACVVGVEQFSYGPVGAPVPCVEVKLVDVPDANYFSTNYPKPQGEIWVRGPAVTTGYWKREDITKETFTEDGWLQTGDIGEWNENGTLSVIDRKKNLVKLSNGEYIALEKLESVYKSCIYAQNMCVFADSLLPRPVALVVPVEAALRQLAQENKIDSTREFDDLCNDQAVNKLFLRSLLAQGKEAGLKPAENLAAIHLCSDEWTTDSGLLTAAQKIKRQDIVKKYKAELDTINATQKA</sequence>
<dbReference type="InterPro" id="IPR042099">
    <property type="entry name" value="ANL_N_sf"/>
</dbReference>
<dbReference type="InterPro" id="IPR020845">
    <property type="entry name" value="AMP-binding_CS"/>
</dbReference>
<comment type="caution">
    <text evidence="7">The sequence shown here is derived from an EMBL/GenBank/DDBJ whole genome shotgun (WGS) entry which is preliminary data.</text>
</comment>
<name>A0A1X2GF08_9FUNG</name>
<dbReference type="AlphaFoldDB" id="A0A1X2GF08"/>
<dbReference type="GO" id="GO:0004467">
    <property type="term" value="F:long-chain fatty acid-CoA ligase activity"/>
    <property type="evidence" value="ECO:0007669"/>
    <property type="project" value="UniProtKB-EC"/>
</dbReference>
<dbReference type="GO" id="GO:0005783">
    <property type="term" value="C:endoplasmic reticulum"/>
    <property type="evidence" value="ECO:0007669"/>
    <property type="project" value="TreeGrafter"/>
</dbReference>
<evidence type="ECO:0000313" key="8">
    <source>
        <dbReference type="Proteomes" id="UP000242146"/>
    </source>
</evidence>
<feature type="domain" description="AMP-dependent synthetase/ligase" evidence="6">
    <location>
        <begin position="90"/>
        <end position="497"/>
    </location>
</feature>
<dbReference type="OrthoDB" id="1700726at2759"/>
<dbReference type="Proteomes" id="UP000242146">
    <property type="component" value="Unassembled WGS sequence"/>
</dbReference>
<dbReference type="STRING" id="101127.A0A1X2GF08"/>
<dbReference type="EMBL" id="MCGT01000020">
    <property type="protein sequence ID" value="ORX51649.1"/>
    <property type="molecule type" value="Genomic_DNA"/>
</dbReference>
<keyword evidence="8" id="KW-1185">Reference proteome</keyword>
<organism evidence="7 8">
    <name type="scientific">Hesseltinella vesiculosa</name>
    <dbReference type="NCBI Taxonomy" id="101127"/>
    <lineage>
        <taxon>Eukaryota</taxon>
        <taxon>Fungi</taxon>
        <taxon>Fungi incertae sedis</taxon>
        <taxon>Mucoromycota</taxon>
        <taxon>Mucoromycotina</taxon>
        <taxon>Mucoromycetes</taxon>
        <taxon>Mucorales</taxon>
        <taxon>Cunninghamellaceae</taxon>
        <taxon>Hesseltinella</taxon>
    </lineage>
</organism>
<dbReference type="Pfam" id="PF00501">
    <property type="entry name" value="AMP-binding"/>
    <property type="match status" value="1"/>
</dbReference>
<comment type="similarity">
    <text evidence="1">Belongs to the ATP-dependent AMP-binding enzyme family.</text>
</comment>
<keyword evidence="2" id="KW-0436">Ligase</keyword>
<proteinExistence type="inferred from homology"/>
<keyword evidence="3" id="KW-0547">Nucleotide-binding</keyword>
<evidence type="ECO:0000256" key="3">
    <source>
        <dbReference type="ARBA" id="ARBA00022741"/>
    </source>
</evidence>
<protein>
    <submittedName>
        <fullName evidence="7">Acetyl-CoA synthetase-like protein</fullName>
    </submittedName>
</protein>
<accession>A0A1X2GF08</accession>
<dbReference type="GO" id="GO:0005811">
    <property type="term" value="C:lipid droplet"/>
    <property type="evidence" value="ECO:0007669"/>
    <property type="project" value="TreeGrafter"/>
</dbReference>
<dbReference type="PANTHER" id="PTHR43272:SF83">
    <property type="entry name" value="ACYL-COA SYNTHETASE LONG-CHAIN, ISOFORM J"/>
    <property type="match status" value="1"/>
</dbReference>
<evidence type="ECO:0000256" key="2">
    <source>
        <dbReference type="ARBA" id="ARBA00022598"/>
    </source>
</evidence>
<evidence type="ECO:0000256" key="4">
    <source>
        <dbReference type="ARBA" id="ARBA00022840"/>
    </source>
</evidence>
<evidence type="ECO:0000259" key="6">
    <source>
        <dbReference type="Pfam" id="PF00501"/>
    </source>
</evidence>
<dbReference type="Gene3D" id="3.40.50.12780">
    <property type="entry name" value="N-terminal domain of ligase-like"/>
    <property type="match status" value="1"/>
</dbReference>
<reference evidence="7 8" key="1">
    <citation type="submission" date="2016-07" db="EMBL/GenBank/DDBJ databases">
        <title>Pervasive Adenine N6-methylation of Active Genes in Fungi.</title>
        <authorList>
            <consortium name="DOE Joint Genome Institute"/>
            <person name="Mondo S.J."/>
            <person name="Dannebaum R.O."/>
            <person name="Kuo R.C."/>
            <person name="Labutti K."/>
            <person name="Haridas S."/>
            <person name="Kuo A."/>
            <person name="Salamov A."/>
            <person name="Ahrendt S.R."/>
            <person name="Lipzen A."/>
            <person name="Sullivan W."/>
            <person name="Andreopoulos W.B."/>
            <person name="Clum A."/>
            <person name="Lindquist E."/>
            <person name="Daum C."/>
            <person name="Ramamoorthy G.K."/>
            <person name="Gryganskyi A."/>
            <person name="Culley D."/>
            <person name="Magnuson J.K."/>
            <person name="James T.Y."/>
            <person name="O'Malley M.A."/>
            <person name="Stajich J.E."/>
            <person name="Spatafora J.W."/>
            <person name="Visel A."/>
            <person name="Grigoriev I.V."/>
        </authorList>
    </citation>
    <scope>NUCLEOTIDE SEQUENCE [LARGE SCALE GENOMIC DNA]</scope>
    <source>
        <strain evidence="7 8">NRRL 3301</strain>
    </source>
</reference>
<evidence type="ECO:0000313" key="7">
    <source>
        <dbReference type="EMBL" id="ORX51649.1"/>
    </source>
</evidence>
<dbReference type="GO" id="GO:0005524">
    <property type="term" value="F:ATP binding"/>
    <property type="evidence" value="ECO:0007669"/>
    <property type="project" value="UniProtKB-KW"/>
</dbReference>
<dbReference type="PANTHER" id="PTHR43272">
    <property type="entry name" value="LONG-CHAIN-FATTY-ACID--COA LIGASE"/>
    <property type="match status" value="1"/>
</dbReference>
<evidence type="ECO:0000256" key="5">
    <source>
        <dbReference type="ARBA" id="ARBA00036813"/>
    </source>
</evidence>
<dbReference type="SUPFAM" id="SSF56801">
    <property type="entry name" value="Acetyl-CoA synthetase-like"/>
    <property type="match status" value="1"/>
</dbReference>
<dbReference type="GO" id="GO:0005886">
    <property type="term" value="C:plasma membrane"/>
    <property type="evidence" value="ECO:0007669"/>
    <property type="project" value="TreeGrafter"/>
</dbReference>
<dbReference type="PROSITE" id="PS00455">
    <property type="entry name" value="AMP_BINDING"/>
    <property type="match status" value="1"/>
</dbReference>
<dbReference type="GO" id="GO:0035336">
    <property type="term" value="P:long-chain fatty-acyl-CoA metabolic process"/>
    <property type="evidence" value="ECO:0007669"/>
    <property type="project" value="TreeGrafter"/>
</dbReference>
<dbReference type="InterPro" id="IPR000873">
    <property type="entry name" value="AMP-dep_synth/lig_dom"/>
</dbReference>
<comment type="catalytic activity">
    <reaction evidence="5">
        <text>a long-chain fatty acid + ATP + CoA = a long-chain fatty acyl-CoA + AMP + diphosphate</text>
        <dbReference type="Rhea" id="RHEA:15421"/>
        <dbReference type="ChEBI" id="CHEBI:30616"/>
        <dbReference type="ChEBI" id="CHEBI:33019"/>
        <dbReference type="ChEBI" id="CHEBI:57287"/>
        <dbReference type="ChEBI" id="CHEBI:57560"/>
        <dbReference type="ChEBI" id="CHEBI:83139"/>
        <dbReference type="ChEBI" id="CHEBI:456215"/>
        <dbReference type="EC" id="6.2.1.3"/>
    </reaction>
</comment>
<evidence type="ECO:0000256" key="1">
    <source>
        <dbReference type="ARBA" id="ARBA00006432"/>
    </source>
</evidence>
<gene>
    <name evidence="7" type="ORF">DM01DRAFT_1081916</name>
</gene>